<keyword evidence="11" id="KW-1185">Reference proteome</keyword>
<feature type="domain" description="YetF C-terminal" evidence="8">
    <location>
        <begin position="92"/>
        <end position="159"/>
    </location>
</feature>
<dbReference type="OrthoDB" id="9793799at2"/>
<reference evidence="10 11" key="2">
    <citation type="journal article" date="2011" name="J. Bacteriol.">
        <title>Complete genome sequence of strain HTCC2503T of Parvularcula bermudensis, the type species of the order "Parvularculales" in the class Alphaproteobacteria.</title>
        <authorList>
            <person name="Oh H.M."/>
            <person name="Kang I."/>
            <person name="Vergin K.L."/>
            <person name="Kang D."/>
            <person name="Rhee K.H."/>
            <person name="Giovannoni S.J."/>
            <person name="Cho J.C."/>
        </authorList>
    </citation>
    <scope>NUCLEOTIDE SEQUENCE [LARGE SCALE GENOMIC DNA]</scope>
    <source>
        <strain evidence="11">ATCC BAA-594 / HTCC2503 / KCTC 12087</strain>
    </source>
</reference>
<name>E0TDQ9_PARBH</name>
<dbReference type="Proteomes" id="UP000001302">
    <property type="component" value="Chromosome"/>
</dbReference>
<feature type="transmembrane region" description="Helical" evidence="7">
    <location>
        <begin position="12"/>
        <end position="32"/>
    </location>
</feature>
<feature type="transmembrane region" description="Helical" evidence="7">
    <location>
        <begin position="44"/>
        <end position="61"/>
    </location>
</feature>
<reference evidence="11" key="1">
    <citation type="submission" date="2010-08" db="EMBL/GenBank/DDBJ databases">
        <title>Genome sequence of Parvularcula bermudensis HTCC2503.</title>
        <authorList>
            <person name="Kang D.-M."/>
            <person name="Oh H.-M."/>
            <person name="Cho J.-C."/>
        </authorList>
    </citation>
    <scope>NUCLEOTIDE SEQUENCE [LARGE SCALE GENOMIC DNA]</scope>
    <source>
        <strain evidence="11">ATCC BAA-594 / HTCC2503 / KCTC 12087</strain>
    </source>
</reference>
<dbReference type="STRING" id="314260.PB2503_09614"/>
<dbReference type="EMBL" id="CP002156">
    <property type="protein sequence ID" value="ADM09975.1"/>
    <property type="molecule type" value="Genomic_DNA"/>
</dbReference>
<dbReference type="Pfam" id="PF20730">
    <property type="entry name" value="YetF_N"/>
    <property type="match status" value="1"/>
</dbReference>
<sequence length="172" mass="18339">MDPVIFDCAASLGRVAVSGLATFVGVVAILRLSGARTLAKLNQFDFVITIALGSIFASTVLSTSVTIAEGLAATIVLVGLQWSITKLSVLSPRFRQIVTTAPELLFYQGAFQERTMQRARVTRDELRSATRDSSIGSMADVAAMVLESDGTISIIPHTKVGDGEVVPPREQE</sequence>
<gene>
    <name evidence="10" type="ordered locus">PB2503_09614</name>
</gene>
<keyword evidence="4 7" id="KW-0812">Transmembrane</keyword>
<protein>
    <recommendedName>
        <fullName evidence="12">DUF421 domain-containing protein</fullName>
    </recommendedName>
</protein>
<dbReference type="RefSeq" id="WP_013300949.1">
    <property type="nucleotide sequence ID" value="NC_014414.1"/>
</dbReference>
<evidence type="ECO:0000256" key="7">
    <source>
        <dbReference type="SAM" id="Phobius"/>
    </source>
</evidence>
<evidence type="ECO:0000256" key="1">
    <source>
        <dbReference type="ARBA" id="ARBA00004651"/>
    </source>
</evidence>
<evidence type="ECO:0000256" key="3">
    <source>
        <dbReference type="ARBA" id="ARBA00022475"/>
    </source>
</evidence>
<dbReference type="InterPro" id="IPR007353">
    <property type="entry name" value="DUF421"/>
</dbReference>
<evidence type="ECO:0008006" key="12">
    <source>
        <dbReference type="Google" id="ProtNLM"/>
    </source>
</evidence>
<dbReference type="PANTHER" id="PTHR34582">
    <property type="entry name" value="UPF0702 TRANSMEMBRANE PROTEIN YCAP"/>
    <property type="match status" value="1"/>
</dbReference>
<feature type="domain" description="YetF-like N-terminal transmembrane" evidence="9">
    <location>
        <begin position="22"/>
        <end position="81"/>
    </location>
</feature>
<evidence type="ECO:0000256" key="6">
    <source>
        <dbReference type="ARBA" id="ARBA00023136"/>
    </source>
</evidence>
<dbReference type="PANTHER" id="PTHR34582:SF6">
    <property type="entry name" value="UPF0702 TRANSMEMBRANE PROTEIN YCAP"/>
    <property type="match status" value="1"/>
</dbReference>
<evidence type="ECO:0000259" key="8">
    <source>
        <dbReference type="Pfam" id="PF04239"/>
    </source>
</evidence>
<keyword evidence="3" id="KW-1003">Cell membrane</keyword>
<proteinExistence type="inferred from homology"/>
<evidence type="ECO:0000256" key="5">
    <source>
        <dbReference type="ARBA" id="ARBA00022989"/>
    </source>
</evidence>
<evidence type="ECO:0000313" key="11">
    <source>
        <dbReference type="Proteomes" id="UP000001302"/>
    </source>
</evidence>
<dbReference type="HOGENOM" id="CLU_077149_3_3_5"/>
<dbReference type="Gene3D" id="3.30.240.20">
    <property type="entry name" value="bsu07140 like domains"/>
    <property type="match status" value="1"/>
</dbReference>
<comment type="subcellular location">
    <subcellularLocation>
        <location evidence="1">Cell membrane</location>
        <topology evidence="1">Multi-pass membrane protein</topology>
    </subcellularLocation>
</comment>
<dbReference type="AlphaFoldDB" id="E0TDQ9"/>
<dbReference type="eggNOG" id="COG2323">
    <property type="taxonomic scope" value="Bacteria"/>
</dbReference>
<keyword evidence="5 7" id="KW-1133">Transmembrane helix</keyword>
<evidence type="ECO:0000256" key="2">
    <source>
        <dbReference type="ARBA" id="ARBA00006448"/>
    </source>
</evidence>
<keyword evidence="6 7" id="KW-0472">Membrane</keyword>
<evidence type="ECO:0000259" key="9">
    <source>
        <dbReference type="Pfam" id="PF20730"/>
    </source>
</evidence>
<dbReference type="InterPro" id="IPR048454">
    <property type="entry name" value="YetF_N"/>
</dbReference>
<organism evidence="10 11">
    <name type="scientific">Parvularcula bermudensis (strain ATCC BAA-594 / HTCC2503 / KCTC 12087)</name>
    <dbReference type="NCBI Taxonomy" id="314260"/>
    <lineage>
        <taxon>Bacteria</taxon>
        <taxon>Pseudomonadati</taxon>
        <taxon>Pseudomonadota</taxon>
        <taxon>Alphaproteobacteria</taxon>
        <taxon>Parvularculales</taxon>
        <taxon>Parvularculaceae</taxon>
        <taxon>Parvularcula</taxon>
    </lineage>
</organism>
<evidence type="ECO:0000313" key="10">
    <source>
        <dbReference type="EMBL" id="ADM09975.1"/>
    </source>
</evidence>
<evidence type="ECO:0000256" key="4">
    <source>
        <dbReference type="ARBA" id="ARBA00022692"/>
    </source>
</evidence>
<dbReference type="Pfam" id="PF04239">
    <property type="entry name" value="DUF421"/>
    <property type="match status" value="1"/>
</dbReference>
<dbReference type="KEGG" id="pbr:PB2503_09614"/>
<dbReference type="GO" id="GO:0005886">
    <property type="term" value="C:plasma membrane"/>
    <property type="evidence" value="ECO:0007669"/>
    <property type="project" value="UniProtKB-SubCell"/>
</dbReference>
<dbReference type="InterPro" id="IPR023090">
    <property type="entry name" value="UPF0702_alpha/beta_dom_sf"/>
</dbReference>
<comment type="similarity">
    <text evidence="2">Belongs to the UPF0702 family.</text>
</comment>
<accession>E0TDQ9</accession>